<dbReference type="EMBL" id="JASPKY010000138">
    <property type="protein sequence ID" value="KAK9731093.1"/>
    <property type="molecule type" value="Genomic_DNA"/>
</dbReference>
<gene>
    <name evidence="1" type="ORF">QE152_g13999</name>
</gene>
<accession>A0AAW1L886</accession>
<comment type="caution">
    <text evidence="1">The sequence shown here is derived from an EMBL/GenBank/DDBJ whole genome shotgun (WGS) entry which is preliminary data.</text>
</comment>
<reference evidence="1 2" key="1">
    <citation type="journal article" date="2024" name="BMC Genomics">
        <title>De novo assembly and annotation of Popillia japonica's genome with initial clues to its potential as an invasive pest.</title>
        <authorList>
            <person name="Cucini C."/>
            <person name="Boschi S."/>
            <person name="Funari R."/>
            <person name="Cardaioli E."/>
            <person name="Iannotti N."/>
            <person name="Marturano G."/>
            <person name="Paoli F."/>
            <person name="Bruttini M."/>
            <person name="Carapelli A."/>
            <person name="Frati F."/>
            <person name="Nardi F."/>
        </authorList>
    </citation>
    <scope>NUCLEOTIDE SEQUENCE [LARGE SCALE GENOMIC DNA]</scope>
    <source>
        <strain evidence="1">DMR45628</strain>
    </source>
</reference>
<dbReference type="AlphaFoldDB" id="A0AAW1L886"/>
<evidence type="ECO:0000313" key="2">
    <source>
        <dbReference type="Proteomes" id="UP001458880"/>
    </source>
</evidence>
<protein>
    <submittedName>
        <fullName evidence="1">Uncharacterized protein</fullName>
    </submittedName>
</protein>
<proteinExistence type="predicted"/>
<dbReference type="Proteomes" id="UP001458880">
    <property type="component" value="Unassembled WGS sequence"/>
</dbReference>
<organism evidence="1 2">
    <name type="scientific">Popillia japonica</name>
    <name type="common">Japanese beetle</name>
    <dbReference type="NCBI Taxonomy" id="7064"/>
    <lineage>
        <taxon>Eukaryota</taxon>
        <taxon>Metazoa</taxon>
        <taxon>Ecdysozoa</taxon>
        <taxon>Arthropoda</taxon>
        <taxon>Hexapoda</taxon>
        <taxon>Insecta</taxon>
        <taxon>Pterygota</taxon>
        <taxon>Neoptera</taxon>
        <taxon>Endopterygota</taxon>
        <taxon>Coleoptera</taxon>
        <taxon>Polyphaga</taxon>
        <taxon>Scarabaeiformia</taxon>
        <taxon>Scarabaeidae</taxon>
        <taxon>Rutelinae</taxon>
        <taxon>Popillia</taxon>
    </lineage>
</organism>
<name>A0AAW1L886_POPJA</name>
<keyword evidence="2" id="KW-1185">Reference proteome</keyword>
<evidence type="ECO:0000313" key="1">
    <source>
        <dbReference type="EMBL" id="KAK9731093.1"/>
    </source>
</evidence>
<sequence>MRPRSESTVQKEIDSGLTTCIPCPEMCCLFLLERSNFQNMIPPLQSMVQQSNRINTSQLINIGRQIGVGGFKDLDDSDILRVPQADDTELTIEDLMELHSEDNQENQADDGIVVSKDLLWIKNLERLYSSLDSVQNLVDEIDANSQRRKAFKMGIQNTFILYKSILLKKRGKPRQPILNYFASPKLPGIKEWQDSTTGPSIS</sequence>